<accession>X1C6A1</accession>
<name>X1C6A1_9ZZZZ</name>
<comment type="caution">
    <text evidence="1">The sequence shown here is derived from an EMBL/GenBank/DDBJ whole genome shotgun (WGS) entry which is preliminary data.</text>
</comment>
<dbReference type="EMBL" id="BART01027334">
    <property type="protein sequence ID" value="GAG91928.1"/>
    <property type="molecule type" value="Genomic_DNA"/>
</dbReference>
<feature type="non-terminal residue" evidence="1">
    <location>
        <position position="1"/>
    </location>
</feature>
<organism evidence="1">
    <name type="scientific">marine sediment metagenome</name>
    <dbReference type="NCBI Taxonomy" id="412755"/>
    <lineage>
        <taxon>unclassified sequences</taxon>
        <taxon>metagenomes</taxon>
        <taxon>ecological metagenomes</taxon>
    </lineage>
</organism>
<gene>
    <name evidence="1" type="ORF">S01H4_48474</name>
</gene>
<evidence type="ECO:0000313" key="1">
    <source>
        <dbReference type="EMBL" id="GAG91928.1"/>
    </source>
</evidence>
<proteinExistence type="predicted"/>
<sequence>STVFYQFPTTPIAGDRYSQLSHATYRRIWADI</sequence>
<protein>
    <submittedName>
        <fullName evidence="1">Uncharacterized protein</fullName>
    </submittedName>
</protein>
<dbReference type="AlphaFoldDB" id="X1C6A1"/>
<reference evidence="1" key="1">
    <citation type="journal article" date="2014" name="Front. Microbiol.">
        <title>High frequency of phylogenetically diverse reductive dehalogenase-homologous genes in deep subseafloor sedimentary metagenomes.</title>
        <authorList>
            <person name="Kawai M."/>
            <person name="Futagami T."/>
            <person name="Toyoda A."/>
            <person name="Takaki Y."/>
            <person name="Nishi S."/>
            <person name="Hori S."/>
            <person name="Arai W."/>
            <person name="Tsubouchi T."/>
            <person name="Morono Y."/>
            <person name="Uchiyama I."/>
            <person name="Ito T."/>
            <person name="Fujiyama A."/>
            <person name="Inagaki F."/>
            <person name="Takami H."/>
        </authorList>
    </citation>
    <scope>NUCLEOTIDE SEQUENCE</scope>
    <source>
        <strain evidence="1">Expedition CK06-06</strain>
    </source>
</reference>